<keyword evidence="11" id="KW-1185">Reference proteome</keyword>
<evidence type="ECO:0000256" key="7">
    <source>
        <dbReference type="ARBA" id="ARBA00032755"/>
    </source>
</evidence>
<evidence type="ECO:0000313" key="11">
    <source>
        <dbReference type="Proteomes" id="UP001201812"/>
    </source>
</evidence>
<evidence type="ECO:0000256" key="4">
    <source>
        <dbReference type="ARBA" id="ARBA00023239"/>
    </source>
</evidence>
<dbReference type="EC" id="4.1.2.4" evidence="3"/>
<dbReference type="PIRSF" id="PIRSF001357">
    <property type="entry name" value="DeoC"/>
    <property type="match status" value="1"/>
</dbReference>
<dbReference type="PANTHER" id="PTHR10889">
    <property type="entry name" value="DEOXYRIBOSE-PHOSPHATE ALDOLASE"/>
    <property type="match status" value="1"/>
</dbReference>
<dbReference type="Gene3D" id="3.20.20.70">
    <property type="entry name" value="Aldolase class I"/>
    <property type="match status" value="1"/>
</dbReference>
<dbReference type="GO" id="GO:0004139">
    <property type="term" value="F:deoxyribose-phosphate aldolase activity"/>
    <property type="evidence" value="ECO:0007669"/>
    <property type="project" value="UniProtKB-EC"/>
</dbReference>
<dbReference type="SMART" id="SM01133">
    <property type="entry name" value="DeoC"/>
    <property type="match status" value="1"/>
</dbReference>
<evidence type="ECO:0000256" key="8">
    <source>
        <dbReference type="ARBA" id="ARBA00048791"/>
    </source>
</evidence>
<evidence type="ECO:0000256" key="1">
    <source>
        <dbReference type="ARBA" id="ARBA00004816"/>
    </source>
</evidence>
<dbReference type="Proteomes" id="UP001201812">
    <property type="component" value="Unassembled WGS sequence"/>
</dbReference>
<accession>A0AAD4RA33</accession>
<dbReference type="InterPro" id="IPR011343">
    <property type="entry name" value="DeoC"/>
</dbReference>
<name>A0AAD4RA33_9BILA</name>
<keyword evidence="4" id="KW-0456">Lyase</keyword>
<dbReference type="GO" id="GO:0009264">
    <property type="term" value="P:deoxyribonucleotide catabolic process"/>
    <property type="evidence" value="ECO:0007669"/>
    <property type="project" value="InterPro"/>
</dbReference>
<comment type="similarity">
    <text evidence="2">Belongs to the DeoC/FbaB aldolase family. DeoC type 2 subfamily.</text>
</comment>
<dbReference type="Pfam" id="PF01791">
    <property type="entry name" value="DeoC"/>
    <property type="match status" value="1"/>
</dbReference>
<comment type="caution">
    <text evidence="10">The sequence shown here is derived from an EMBL/GenBank/DDBJ whole genome shotgun (WGS) entry which is preliminary data.</text>
</comment>
<evidence type="ECO:0000313" key="10">
    <source>
        <dbReference type="EMBL" id="KAI1720177.1"/>
    </source>
</evidence>
<evidence type="ECO:0000256" key="2">
    <source>
        <dbReference type="ARBA" id="ARBA00009473"/>
    </source>
</evidence>
<comment type="catalytic activity">
    <reaction evidence="8">
        <text>2-deoxy-D-ribose 5-phosphate = D-glyceraldehyde 3-phosphate + acetaldehyde</text>
        <dbReference type="Rhea" id="RHEA:12821"/>
        <dbReference type="ChEBI" id="CHEBI:15343"/>
        <dbReference type="ChEBI" id="CHEBI:59776"/>
        <dbReference type="ChEBI" id="CHEBI:62877"/>
        <dbReference type="EC" id="4.1.2.4"/>
    </reaction>
</comment>
<protein>
    <recommendedName>
        <fullName evidence="3">deoxyribose-phosphate aldolase</fullName>
        <ecNumber evidence="3">4.1.2.4</ecNumber>
    </recommendedName>
    <alternativeName>
        <fullName evidence="7">2-deoxy-D-ribose 5-phosphate aldolase</fullName>
    </alternativeName>
    <alternativeName>
        <fullName evidence="6">Phosphodeoxyriboaldolase</fullName>
    </alternativeName>
</protein>
<dbReference type="EMBL" id="JAKKPZ010000006">
    <property type="protein sequence ID" value="KAI1720177.1"/>
    <property type="molecule type" value="Genomic_DNA"/>
</dbReference>
<evidence type="ECO:0000256" key="6">
    <source>
        <dbReference type="ARBA" id="ARBA00031814"/>
    </source>
</evidence>
<dbReference type="CDD" id="cd00959">
    <property type="entry name" value="DeoC"/>
    <property type="match status" value="1"/>
</dbReference>
<dbReference type="AlphaFoldDB" id="A0AAD4RA33"/>
<keyword evidence="5 9" id="KW-0704">Schiff base</keyword>
<feature type="active site" description="Proton donor/acceptor" evidence="9">
    <location>
        <position position="243"/>
    </location>
</feature>
<organism evidence="10 11">
    <name type="scientific">Ditylenchus destructor</name>
    <dbReference type="NCBI Taxonomy" id="166010"/>
    <lineage>
        <taxon>Eukaryota</taxon>
        <taxon>Metazoa</taxon>
        <taxon>Ecdysozoa</taxon>
        <taxon>Nematoda</taxon>
        <taxon>Chromadorea</taxon>
        <taxon>Rhabditida</taxon>
        <taxon>Tylenchina</taxon>
        <taxon>Tylenchomorpha</taxon>
        <taxon>Sphaerularioidea</taxon>
        <taxon>Anguinidae</taxon>
        <taxon>Anguininae</taxon>
        <taxon>Ditylenchus</taxon>
    </lineage>
</organism>
<dbReference type="PANTHER" id="PTHR10889:SF3">
    <property type="entry name" value="DEOXYRIBOSE-PHOSPHATE ALDOLASE"/>
    <property type="match status" value="1"/>
</dbReference>
<evidence type="ECO:0000256" key="9">
    <source>
        <dbReference type="PIRSR" id="PIRSR001357-50"/>
    </source>
</evidence>
<evidence type="ECO:0000256" key="5">
    <source>
        <dbReference type="ARBA" id="ARBA00023270"/>
    </source>
</evidence>
<evidence type="ECO:0000256" key="3">
    <source>
        <dbReference type="ARBA" id="ARBA00012515"/>
    </source>
</evidence>
<dbReference type="InterPro" id="IPR002915">
    <property type="entry name" value="DeoC/FbaB/LacD_aldolase"/>
</dbReference>
<dbReference type="SUPFAM" id="SSF51569">
    <property type="entry name" value="Aldolase"/>
    <property type="match status" value="1"/>
</dbReference>
<dbReference type="InterPro" id="IPR013785">
    <property type="entry name" value="Aldolase_TIM"/>
</dbReference>
<reference evidence="10" key="1">
    <citation type="submission" date="2022-01" db="EMBL/GenBank/DDBJ databases">
        <title>Genome Sequence Resource for Two Populations of Ditylenchus destructor, the Migratory Endoparasitic Phytonematode.</title>
        <authorList>
            <person name="Zhang H."/>
            <person name="Lin R."/>
            <person name="Xie B."/>
        </authorList>
    </citation>
    <scope>NUCLEOTIDE SEQUENCE</scope>
    <source>
        <strain evidence="10">BazhouSP</strain>
    </source>
</reference>
<proteinExistence type="inferred from homology"/>
<gene>
    <name evidence="10" type="ORF">DdX_05553</name>
</gene>
<comment type="pathway">
    <text evidence="1">Carbohydrate degradation; 2-deoxy-D-ribose 1-phosphate degradation; D-glyceraldehyde 3-phosphate and acetaldehyde from 2-deoxy-alpha-D-ribose 1-phosphate: step 2/2.</text>
</comment>
<sequence>MVQYTFEKFWKETEYFSELNADDCELLRKVSKQAKSLENNKDELKSLIKYIDLTTLSGDDTPAKVIQLASKAILPYPQQPDIRCAAVCVYPARILDVVKYLKKENQDLEIASVAGGFPSGQYHLASRLLEVKLAVGDGANEIDTVINRAAALDGQWETVFDELKQMKELCQAPVKLKVILAVGDLKTNENVHKASWAAMLAGADFIKTSTGKEDVNATLEYSLVMCKAIKRFHQLTGCKIGFKPAGGIKTISDAISYRCVVEEVLGNAWISSEYFRIGASSLLDNITKHLNP</sequence>
<dbReference type="NCBIfam" id="TIGR00126">
    <property type="entry name" value="deoC"/>
    <property type="match status" value="1"/>
</dbReference>
<dbReference type="GO" id="GO:0016052">
    <property type="term" value="P:carbohydrate catabolic process"/>
    <property type="evidence" value="ECO:0007669"/>
    <property type="project" value="TreeGrafter"/>
</dbReference>
<dbReference type="GO" id="GO:0005737">
    <property type="term" value="C:cytoplasm"/>
    <property type="evidence" value="ECO:0007669"/>
    <property type="project" value="InterPro"/>
</dbReference>
<feature type="active site" description="Schiff-base intermediate with acetaldehyde" evidence="9">
    <location>
        <position position="207"/>
    </location>
</feature>